<dbReference type="AlphaFoldDB" id="A0A5J4X268"/>
<reference evidence="1 2" key="1">
    <citation type="submission" date="2019-03" db="EMBL/GenBank/DDBJ databases">
        <title>Single cell metagenomics reveals metabolic interactions within the superorganism composed of flagellate Streblomastix strix and complex community of Bacteroidetes bacteria on its surface.</title>
        <authorList>
            <person name="Treitli S.C."/>
            <person name="Kolisko M."/>
            <person name="Husnik F."/>
            <person name="Keeling P."/>
            <person name="Hampl V."/>
        </authorList>
    </citation>
    <scope>NUCLEOTIDE SEQUENCE [LARGE SCALE GENOMIC DNA]</scope>
    <source>
        <strain evidence="1">ST1C</strain>
    </source>
</reference>
<dbReference type="Gene3D" id="2.130.10.30">
    <property type="entry name" value="Regulator of chromosome condensation 1/beta-lactamase-inhibitor protein II"/>
    <property type="match status" value="1"/>
</dbReference>
<organism evidence="1 2">
    <name type="scientific">Streblomastix strix</name>
    <dbReference type="NCBI Taxonomy" id="222440"/>
    <lineage>
        <taxon>Eukaryota</taxon>
        <taxon>Metamonada</taxon>
        <taxon>Preaxostyla</taxon>
        <taxon>Oxymonadida</taxon>
        <taxon>Streblomastigidae</taxon>
        <taxon>Streblomastix</taxon>
    </lineage>
</organism>
<dbReference type="SUPFAM" id="SSF50985">
    <property type="entry name" value="RCC1/BLIP-II"/>
    <property type="match status" value="1"/>
</dbReference>
<protein>
    <recommendedName>
        <fullName evidence="3">F-box domain-containing protein</fullName>
    </recommendedName>
</protein>
<proteinExistence type="predicted"/>
<name>A0A5J4X268_9EUKA</name>
<sequence>MAVPQEYNIDGLIQLGDNILLELVGEITEFHDLKQVLSVNKKFFSFIDHPRFYNLIEAGFSHLYRRALILHTRDSIETVLDPDRTDENKAKIQSSIFDLKTRLTKDPNFLSKKIKKIALVLNNYSIKDFNQYLNQAVIYINGLNQLKVDFYTFPENMNQIRVDKSRAWLQKMRMPPDNIQFVDLQSSGDVSFALTTDGKLWSRVINDDGTLVTVNGEVWRLNPHFSAENGLIPSSVGPSKIRYFSFEFNRLIVILENGAVFAYGPLQEFQGQLNIPDNGFIELTDSSKMKSHSPDELHGELSGEVGPFGIFGSYHVVKYFQSAEAFLTVDGIVLAKSQTVNEKKYKYSFTPINPIVHEGEKISQIYHHQGRSAFVTESGRVIYAQGVFIEMQPLITDPNTKWKNLKLPFDVDELETLILTDNLHCTALRKDGTIFNIRHCDDAVRDTTDYVSELANADGKGAGMKIKQFMRIAQCSIFIFQ</sequence>
<gene>
    <name evidence="1" type="ORF">EZS28_003643</name>
</gene>
<evidence type="ECO:0000313" key="2">
    <source>
        <dbReference type="Proteomes" id="UP000324800"/>
    </source>
</evidence>
<evidence type="ECO:0008006" key="3">
    <source>
        <dbReference type="Google" id="ProtNLM"/>
    </source>
</evidence>
<dbReference type="OrthoDB" id="61110at2759"/>
<comment type="caution">
    <text evidence="1">The sequence shown here is derived from an EMBL/GenBank/DDBJ whole genome shotgun (WGS) entry which is preliminary data.</text>
</comment>
<dbReference type="InterPro" id="IPR009091">
    <property type="entry name" value="RCC1/BLIP-II"/>
</dbReference>
<evidence type="ECO:0000313" key="1">
    <source>
        <dbReference type="EMBL" id="KAA6400836.1"/>
    </source>
</evidence>
<dbReference type="Proteomes" id="UP000324800">
    <property type="component" value="Unassembled WGS sequence"/>
</dbReference>
<accession>A0A5J4X268</accession>
<dbReference type="EMBL" id="SNRW01000492">
    <property type="protein sequence ID" value="KAA6400836.1"/>
    <property type="molecule type" value="Genomic_DNA"/>
</dbReference>